<evidence type="ECO:0008006" key="4">
    <source>
        <dbReference type="Google" id="ProtNLM"/>
    </source>
</evidence>
<dbReference type="SUPFAM" id="SSF53167">
    <property type="entry name" value="Purine and uridine phosphorylases"/>
    <property type="match status" value="1"/>
</dbReference>
<evidence type="ECO:0000313" key="3">
    <source>
        <dbReference type="Proteomes" id="UP000256970"/>
    </source>
</evidence>
<dbReference type="Proteomes" id="UP000256970">
    <property type="component" value="Unassembled WGS sequence"/>
</dbReference>
<dbReference type="InterPro" id="IPR035994">
    <property type="entry name" value="Nucleoside_phosphorylase_sf"/>
</dbReference>
<sequence length="424" mass="44269">MASVRSGLLAALLALLLTALAQAASPETLRPRTSCPLGLSSKGTTTILFVADPGAFSGTGEAAYYLSNLQGARQVSAGAAACANATVGRMMRQNIAVIVTGIGPLAAALCVFDVMSKCGPNIKDVFYSGTAGWSPQLGGVINNGSCNAANSNGDIVRLGDVCVSPFSVNWDCRMASWDNSAAGFPNQCSFPMQQLGPSASDMFGQCQFTNVSRSQLAMADEVLAVAAAKANNIPVKNSVVQDLDAAYWRSMAAGTGLTYSPAAVAAPARVWGYKQCMEIDSQFFWSGAPWDMVARSYVADTLNVAFGGSSYSQGNVLAVSAMEGIGLSAAMERYNALSSSRGRRVPFTIVRGMSDFAVPPLQYNGAGVWAAKAAVENFKPGYKYAISTTSAVVLSTLQARCERLPPMSPPSSAVNSCSFTINYN</sequence>
<evidence type="ECO:0000313" key="2">
    <source>
        <dbReference type="EMBL" id="SZX67928.1"/>
    </source>
</evidence>
<dbReference type="GO" id="GO:0003824">
    <property type="term" value="F:catalytic activity"/>
    <property type="evidence" value="ECO:0007669"/>
    <property type="project" value="InterPro"/>
</dbReference>
<keyword evidence="1" id="KW-0732">Signal</keyword>
<dbReference type="AlphaFoldDB" id="A0A383VQX8"/>
<dbReference type="EMBL" id="FNXT01000821">
    <property type="protein sequence ID" value="SZX67928.1"/>
    <property type="molecule type" value="Genomic_DNA"/>
</dbReference>
<dbReference type="Gene3D" id="3.40.50.1580">
    <property type="entry name" value="Nucleoside phosphorylase domain"/>
    <property type="match status" value="1"/>
</dbReference>
<feature type="signal peptide" evidence="1">
    <location>
        <begin position="1"/>
        <end position="23"/>
    </location>
</feature>
<gene>
    <name evidence="2" type="ORF">BQ4739_LOCUS8265</name>
</gene>
<protein>
    <recommendedName>
        <fullName evidence="4">Nucleoside phosphorylase domain-containing protein</fullName>
    </recommendedName>
</protein>
<reference evidence="2 3" key="1">
    <citation type="submission" date="2016-10" db="EMBL/GenBank/DDBJ databases">
        <authorList>
            <person name="Cai Z."/>
        </authorList>
    </citation>
    <scope>NUCLEOTIDE SEQUENCE [LARGE SCALE GENOMIC DNA]</scope>
</reference>
<name>A0A383VQX8_TETOB</name>
<dbReference type="GO" id="GO:0009116">
    <property type="term" value="P:nucleoside metabolic process"/>
    <property type="evidence" value="ECO:0007669"/>
    <property type="project" value="InterPro"/>
</dbReference>
<proteinExistence type="predicted"/>
<accession>A0A383VQX8</accession>
<feature type="chain" id="PRO_5016838830" description="Nucleoside phosphorylase domain-containing protein" evidence="1">
    <location>
        <begin position="24"/>
        <end position="424"/>
    </location>
</feature>
<organism evidence="2 3">
    <name type="scientific">Tetradesmus obliquus</name>
    <name type="common">Green alga</name>
    <name type="synonym">Acutodesmus obliquus</name>
    <dbReference type="NCBI Taxonomy" id="3088"/>
    <lineage>
        <taxon>Eukaryota</taxon>
        <taxon>Viridiplantae</taxon>
        <taxon>Chlorophyta</taxon>
        <taxon>core chlorophytes</taxon>
        <taxon>Chlorophyceae</taxon>
        <taxon>CS clade</taxon>
        <taxon>Sphaeropleales</taxon>
        <taxon>Scenedesmaceae</taxon>
        <taxon>Tetradesmus</taxon>
    </lineage>
</organism>
<keyword evidence="3" id="KW-1185">Reference proteome</keyword>
<evidence type="ECO:0000256" key="1">
    <source>
        <dbReference type="SAM" id="SignalP"/>
    </source>
</evidence>